<protein>
    <recommendedName>
        <fullName evidence="3">DUF177 domain-containing protein</fullName>
    </recommendedName>
</protein>
<dbReference type="Proteomes" id="UP000000376">
    <property type="component" value="Chromosome"/>
</dbReference>
<dbReference type="RefSeq" id="WP_013170289.1">
    <property type="nucleotide sequence ID" value="NC_014218.1"/>
</dbReference>
<dbReference type="Pfam" id="PF02620">
    <property type="entry name" value="YceD"/>
    <property type="match status" value="1"/>
</dbReference>
<evidence type="ECO:0000313" key="2">
    <source>
        <dbReference type="Proteomes" id="UP000000376"/>
    </source>
</evidence>
<dbReference type="InterPro" id="IPR003772">
    <property type="entry name" value="YceD"/>
</dbReference>
<dbReference type="EMBL" id="CP002045">
    <property type="protein sequence ID" value="ADH92795.1"/>
    <property type="molecule type" value="Genomic_DNA"/>
</dbReference>
<keyword evidence="2" id="KW-1185">Reference proteome</keyword>
<dbReference type="HOGENOM" id="CLU_100236_0_0_11"/>
<dbReference type="PANTHER" id="PTHR34374">
    <property type="entry name" value="LARGE RIBOSOMAL RNA SUBUNIT ACCUMULATION PROTEIN YCED HOMOLOG 1, CHLOROPLASTIC"/>
    <property type="match status" value="1"/>
</dbReference>
<name>D7BPE6_ARCHD</name>
<reference evidence="1 2" key="1">
    <citation type="journal article" date="2010" name="Stand. Genomic Sci.">
        <title>Complete genome sequence of Arcanobacterium haemolyticum type strain (11018).</title>
        <authorList>
            <person name="Yasawong M."/>
            <person name="Teshima H."/>
            <person name="Lapidus A."/>
            <person name="Nolan M."/>
            <person name="Lucas S."/>
            <person name="Glavina Del Rio T."/>
            <person name="Tice H."/>
            <person name="Cheng J."/>
            <person name="Bruce D."/>
            <person name="Detter C."/>
            <person name="Tapia R."/>
            <person name="Han C."/>
            <person name="Goodwin L."/>
            <person name="Pitluck S."/>
            <person name="Liolios K."/>
            <person name="Ivanova N."/>
            <person name="Mavromatis K."/>
            <person name="Mikhailova N."/>
            <person name="Pati A."/>
            <person name="Chen A."/>
            <person name="Palaniappan K."/>
            <person name="Land M."/>
            <person name="Hauser L."/>
            <person name="Chang Y."/>
            <person name="Jeffries C."/>
            <person name="Rohde M."/>
            <person name="Sikorski J."/>
            <person name="Pukall R."/>
            <person name="Goker M."/>
            <person name="Woyke T."/>
            <person name="Bristow J."/>
            <person name="Eisen J."/>
            <person name="Markowitz V."/>
            <person name="Hugenholtz P."/>
            <person name="Kyrpides N."/>
            <person name="Klenk H."/>
        </authorList>
    </citation>
    <scope>NUCLEOTIDE SEQUENCE [LARGE SCALE GENOMIC DNA]</scope>
    <source>
        <strain evidence="2">ATCC 9345 / DSM 20595 / CCUG 17215 / LMG 16163 / NBRC 15585 / NCTC 8452 / 11018</strain>
    </source>
</reference>
<dbReference type="eggNOG" id="COG1399">
    <property type="taxonomic scope" value="Bacteria"/>
</dbReference>
<dbReference type="KEGG" id="ahe:Arch_1081"/>
<dbReference type="AlphaFoldDB" id="D7BPE6"/>
<gene>
    <name evidence="1" type="ordered locus">Arch_1081</name>
</gene>
<evidence type="ECO:0000313" key="1">
    <source>
        <dbReference type="EMBL" id="ADH92795.1"/>
    </source>
</evidence>
<dbReference type="OrthoDB" id="9790372at2"/>
<sequence length="183" mass="19944">MDLRSEFVVSVSDVASGSAKHMDLTFPAPEECGVGLIGVPAGADMDVELTLQSVSEGIFVQGQIKTVAQGQCSRCATNITMPMDEAMAELVFWPERRDALMSEGDDEIEDMPVIEDMHIDLEPLIRDAIVLALPFTPVCSADCEGLCSECGEPWENLPDDHRHEFLNPAFSALDALAEQMKDN</sequence>
<dbReference type="PANTHER" id="PTHR34374:SF1">
    <property type="entry name" value="LARGE RIBOSOMAL RNA SUBUNIT ACCUMULATION PROTEIN YCED HOMOLOG 1, CHLOROPLASTIC"/>
    <property type="match status" value="1"/>
</dbReference>
<evidence type="ECO:0008006" key="3">
    <source>
        <dbReference type="Google" id="ProtNLM"/>
    </source>
</evidence>
<organism evidence="1 2">
    <name type="scientific">Arcanobacterium haemolyticum (strain ATCC 9345 / DSM 20595 / CCM 5947 / CCUG 17215 / LMG 16163 / NBRC 15585 / NCTC 8452 / 11018)</name>
    <dbReference type="NCBI Taxonomy" id="644284"/>
    <lineage>
        <taxon>Bacteria</taxon>
        <taxon>Bacillati</taxon>
        <taxon>Actinomycetota</taxon>
        <taxon>Actinomycetes</taxon>
        <taxon>Actinomycetales</taxon>
        <taxon>Actinomycetaceae</taxon>
        <taxon>Arcanobacterium</taxon>
    </lineage>
</organism>
<dbReference type="STRING" id="644284.Arch_1081"/>
<proteinExistence type="predicted"/>
<accession>D7BPE6</accession>